<name>B7PC75_IXOSC</name>
<dbReference type="InterPro" id="IPR042089">
    <property type="entry name" value="Peptidase_M13_dom_2"/>
</dbReference>
<organism>
    <name type="scientific">Ixodes scapularis</name>
    <name type="common">Black-legged tick</name>
    <name type="synonym">Deer tick</name>
    <dbReference type="NCBI Taxonomy" id="6945"/>
    <lineage>
        <taxon>Eukaryota</taxon>
        <taxon>Metazoa</taxon>
        <taxon>Ecdysozoa</taxon>
        <taxon>Arthropoda</taxon>
        <taxon>Chelicerata</taxon>
        <taxon>Arachnida</taxon>
        <taxon>Acari</taxon>
        <taxon>Parasitiformes</taxon>
        <taxon>Ixodida</taxon>
        <taxon>Ixodoidea</taxon>
        <taxon>Ixodidae</taxon>
        <taxon>Ixodinae</taxon>
        <taxon>Ixodes</taxon>
    </lineage>
</organism>
<dbReference type="GO" id="GO:0004222">
    <property type="term" value="F:metalloendopeptidase activity"/>
    <property type="evidence" value="ECO:0000318"/>
    <property type="project" value="GO_Central"/>
</dbReference>
<dbReference type="GO" id="GO:0005886">
    <property type="term" value="C:plasma membrane"/>
    <property type="evidence" value="ECO:0000318"/>
    <property type="project" value="GO_Central"/>
</dbReference>
<dbReference type="PANTHER" id="PTHR11733:SF241">
    <property type="entry name" value="GH26575P-RELATED"/>
    <property type="match status" value="1"/>
</dbReference>
<dbReference type="Pfam" id="PF05649">
    <property type="entry name" value="Peptidase_M13_N"/>
    <property type="match status" value="1"/>
</dbReference>
<dbReference type="AlphaFoldDB" id="B7PC75"/>
<gene>
    <name evidence="3" type="ORF">IscW_ISCW017430</name>
</gene>
<feature type="domain" description="Peptidase M13 N-terminal" evidence="2">
    <location>
        <begin position="111"/>
        <end position="318"/>
    </location>
</feature>
<reference evidence="4" key="2">
    <citation type="submission" date="2020-05" db="UniProtKB">
        <authorList>
            <consortium name="EnsemblMetazoa"/>
        </authorList>
    </citation>
    <scope>IDENTIFICATION</scope>
    <source>
        <strain evidence="4">wikel</strain>
    </source>
</reference>
<dbReference type="VEuPathDB" id="VectorBase:ISCW017430"/>
<proteinExistence type="inferred from homology"/>
<protein>
    <recommendedName>
        <fullName evidence="2">Peptidase M13 N-terminal domain-containing protein</fullName>
    </recommendedName>
</protein>
<dbReference type="PANTHER" id="PTHR11733">
    <property type="entry name" value="ZINC METALLOPROTEASE FAMILY M13 NEPRILYSIN-RELATED"/>
    <property type="match status" value="1"/>
</dbReference>
<evidence type="ECO:0000313" key="3">
    <source>
        <dbReference type="EMBL" id="EEC04197.1"/>
    </source>
</evidence>
<dbReference type="Proteomes" id="UP000001555">
    <property type="component" value="Unassembled WGS sequence"/>
</dbReference>
<dbReference type="SUPFAM" id="SSF55486">
    <property type="entry name" value="Metalloproteases ('zincins'), catalytic domain"/>
    <property type="match status" value="1"/>
</dbReference>
<keyword evidence="5" id="KW-1185">Reference proteome</keyword>
<dbReference type="EMBL" id="ABJB010421417">
    <property type="status" value="NOT_ANNOTATED_CDS"/>
    <property type="molecule type" value="Genomic_DNA"/>
</dbReference>
<sequence length="351" mass="39529">MFLKILGRNYSHRACSDFHSFVCGHPKFQVHPATASHDDLMEGLLAVIKYSIAERGWDPLAELQADTGLRGWPFTDPVQQPLVWKAAARLLRRFNEPALLSVGVEIHPHKRNEQIISSLRWYYAAVAQALEPFKENLVAPLFAMEVSSFEDKLAHMVHPRPFVTVQTVAALAPELREFLDIVLENIAKVTPTTELLVKYPQYVKDLLVLVKSTSPHIVLNYLGFREIVVAAPFLPEKLHGLSALGKSSLLRKYVCLEVVAESLPVMSLYASSHAFKQGLRDFTNSNVSVAAKDVVTGLVPKMNWMDKRTKDEVKKKVPTICEGEGLRSYVNIRKSLFENKMKGEASRINER</sequence>
<dbReference type="InterPro" id="IPR008753">
    <property type="entry name" value="Peptidase_M13_N"/>
</dbReference>
<evidence type="ECO:0000256" key="1">
    <source>
        <dbReference type="ARBA" id="ARBA00007357"/>
    </source>
</evidence>
<dbReference type="HOGENOM" id="CLU_790585_0_0_1"/>
<dbReference type="Gene3D" id="1.10.1380.10">
    <property type="entry name" value="Neutral endopeptidase , domain2"/>
    <property type="match status" value="1"/>
</dbReference>
<evidence type="ECO:0000313" key="4">
    <source>
        <dbReference type="EnsemblMetazoa" id="ISCW017430-PA"/>
    </source>
</evidence>
<dbReference type="VEuPathDB" id="VectorBase:ISCI017430"/>
<dbReference type="InterPro" id="IPR000718">
    <property type="entry name" value="Peptidase_M13"/>
</dbReference>
<evidence type="ECO:0000259" key="2">
    <source>
        <dbReference type="Pfam" id="PF05649"/>
    </source>
</evidence>
<dbReference type="InParanoid" id="B7PC75"/>
<dbReference type="EnsemblMetazoa" id="ISCW017430-RA">
    <property type="protein sequence ID" value="ISCW017430-PA"/>
    <property type="gene ID" value="ISCW017430"/>
</dbReference>
<reference evidence="3 5" key="1">
    <citation type="submission" date="2008-03" db="EMBL/GenBank/DDBJ databases">
        <title>Annotation of Ixodes scapularis.</title>
        <authorList>
            <consortium name="Ixodes scapularis Genome Project Consortium"/>
            <person name="Caler E."/>
            <person name="Hannick L.I."/>
            <person name="Bidwell S."/>
            <person name="Joardar V."/>
            <person name="Thiagarajan M."/>
            <person name="Amedeo P."/>
            <person name="Galinsky K.J."/>
            <person name="Schobel S."/>
            <person name="Inman J."/>
            <person name="Hostetler J."/>
            <person name="Miller J."/>
            <person name="Hammond M."/>
            <person name="Megy K."/>
            <person name="Lawson D."/>
            <person name="Kodira C."/>
            <person name="Sutton G."/>
            <person name="Meyer J."/>
            <person name="Hill C.A."/>
            <person name="Birren B."/>
            <person name="Nene V."/>
            <person name="Collins F."/>
            <person name="Alarcon-Chaidez F."/>
            <person name="Wikel S."/>
            <person name="Strausberg R."/>
        </authorList>
    </citation>
    <scope>NUCLEOTIDE SEQUENCE [LARGE SCALE GENOMIC DNA]</scope>
    <source>
        <strain evidence="5">Wikel</strain>
        <strain evidence="3">Wikel colony</strain>
    </source>
</reference>
<dbReference type="GO" id="GO:0016485">
    <property type="term" value="P:protein processing"/>
    <property type="evidence" value="ECO:0000318"/>
    <property type="project" value="GO_Central"/>
</dbReference>
<accession>B7PC75</accession>
<comment type="similarity">
    <text evidence="1">Belongs to the peptidase M13 family.</text>
</comment>
<dbReference type="EMBL" id="DS682300">
    <property type="protein sequence ID" value="EEC04197.1"/>
    <property type="molecule type" value="Genomic_DNA"/>
</dbReference>
<dbReference type="PaxDb" id="6945-B7PC75"/>
<dbReference type="PROSITE" id="PS51885">
    <property type="entry name" value="NEPRILYSIN"/>
    <property type="match status" value="1"/>
</dbReference>
<evidence type="ECO:0000313" key="5">
    <source>
        <dbReference type="Proteomes" id="UP000001555"/>
    </source>
</evidence>